<dbReference type="RefSeq" id="WP_137634998.1">
    <property type="nucleotide sequence ID" value="NZ_BJDL01000017.1"/>
</dbReference>
<dbReference type="EMBL" id="JBHTOJ010000018">
    <property type="protein sequence ID" value="MFD1421082.1"/>
    <property type="molecule type" value="Genomic_DNA"/>
</dbReference>
<gene>
    <name evidence="2" type="ORF">ACFQ5L_08945</name>
</gene>
<protein>
    <recommendedName>
        <fullName evidence="4">Lipoprotein</fullName>
    </recommendedName>
</protein>
<evidence type="ECO:0000313" key="2">
    <source>
        <dbReference type="EMBL" id="MFD1421082.1"/>
    </source>
</evidence>
<sequence>MKKAGITVIVLILVILGGWLILRPRQTATTKPVTATSTKVKKSSSSTTSSSSSVSSKAMKSSSSSHSESVDKSNVRTTKDKPATATTTQQAGVDTKNLTTEQVNEWVWSDLQSNYAGKGMTIHDFLFETEMRNDGLVYINVRENHDTEDMKAQGADPHVNPMIAYYRISKQGYLENSGDAGVHWDVVSRTYQN</sequence>
<name>A0ABW4C2N7_9LACO</name>
<feature type="compositionally biased region" description="Low complexity" evidence="1">
    <location>
        <begin position="83"/>
        <end position="95"/>
    </location>
</feature>
<keyword evidence="3" id="KW-1185">Reference proteome</keyword>
<proteinExistence type="predicted"/>
<evidence type="ECO:0000256" key="1">
    <source>
        <dbReference type="SAM" id="MobiDB-lite"/>
    </source>
</evidence>
<feature type="compositionally biased region" description="Low complexity" evidence="1">
    <location>
        <begin position="28"/>
        <end position="67"/>
    </location>
</feature>
<feature type="region of interest" description="Disordered" evidence="1">
    <location>
        <begin position="28"/>
        <end position="96"/>
    </location>
</feature>
<feature type="compositionally biased region" description="Basic and acidic residues" evidence="1">
    <location>
        <begin position="68"/>
        <end position="82"/>
    </location>
</feature>
<accession>A0ABW4C2N7</accession>
<evidence type="ECO:0008006" key="4">
    <source>
        <dbReference type="Google" id="ProtNLM"/>
    </source>
</evidence>
<organism evidence="2 3">
    <name type="scientific">Lactiplantibacillus songbeiensis</name>
    <dbReference type="NCBI Taxonomy" id="2559920"/>
    <lineage>
        <taxon>Bacteria</taxon>
        <taxon>Bacillati</taxon>
        <taxon>Bacillota</taxon>
        <taxon>Bacilli</taxon>
        <taxon>Lactobacillales</taxon>
        <taxon>Lactobacillaceae</taxon>
        <taxon>Lactiplantibacillus</taxon>
    </lineage>
</organism>
<dbReference type="Proteomes" id="UP001597188">
    <property type="component" value="Unassembled WGS sequence"/>
</dbReference>
<reference evidence="3" key="1">
    <citation type="journal article" date="2019" name="Int. J. Syst. Evol. Microbiol.">
        <title>The Global Catalogue of Microorganisms (GCM) 10K type strain sequencing project: providing services to taxonomists for standard genome sequencing and annotation.</title>
        <authorList>
            <consortium name="The Broad Institute Genomics Platform"/>
            <consortium name="The Broad Institute Genome Sequencing Center for Infectious Disease"/>
            <person name="Wu L."/>
            <person name="Ma J."/>
        </authorList>
    </citation>
    <scope>NUCLEOTIDE SEQUENCE [LARGE SCALE GENOMIC DNA]</scope>
    <source>
        <strain evidence="3">CCM 8931</strain>
    </source>
</reference>
<evidence type="ECO:0000313" key="3">
    <source>
        <dbReference type="Proteomes" id="UP001597188"/>
    </source>
</evidence>
<comment type="caution">
    <text evidence="2">The sequence shown here is derived from an EMBL/GenBank/DDBJ whole genome shotgun (WGS) entry which is preliminary data.</text>
</comment>